<accession>A0ABW5PEG5</accession>
<dbReference type="EMBL" id="JBHUME010000007">
    <property type="protein sequence ID" value="MFD2612537.1"/>
    <property type="molecule type" value="Genomic_DNA"/>
</dbReference>
<reference evidence="2" key="1">
    <citation type="journal article" date="2019" name="Int. J. Syst. Evol. Microbiol.">
        <title>The Global Catalogue of Microorganisms (GCM) 10K type strain sequencing project: providing services to taxonomists for standard genome sequencing and annotation.</title>
        <authorList>
            <consortium name="The Broad Institute Genomics Platform"/>
            <consortium name="The Broad Institute Genome Sequencing Center for Infectious Disease"/>
            <person name="Wu L."/>
            <person name="Ma J."/>
        </authorList>
    </citation>
    <scope>NUCLEOTIDE SEQUENCE [LARGE SCALE GENOMIC DNA]</scope>
    <source>
        <strain evidence="2">KCTC 3950</strain>
    </source>
</reference>
<evidence type="ECO:0000313" key="2">
    <source>
        <dbReference type="Proteomes" id="UP001597541"/>
    </source>
</evidence>
<gene>
    <name evidence="1" type="ORF">ACFSUF_08895</name>
</gene>
<evidence type="ECO:0000313" key="1">
    <source>
        <dbReference type="EMBL" id="MFD2612537.1"/>
    </source>
</evidence>
<dbReference type="RefSeq" id="WP_377602182.1">
    <property type="nucleotide sequence ID" value="NZ_JBHUME010000007.1"/>
</dbReference>
<sequence length="93" mass="10460">MERSGRPAGRTQRIRELLDGLFYRQGRRASLLGRDKRPYAMHTVFLRPWSRMRTLDEGGRWSAAAGPQGGRSGFASFGGRLNFSATVNVRTCD</sequence>
<comment type="caution">
    <text evidence="1">The sequence shown here is derived from an EMBL/GenBank/DDBJ whole genome shotgun (WGS) entry which is preliminary data.</text>
</comment>
<proteinExistence type="predicted"/>
<protein>
    <submittedName>
        <fullName evidence="1">Uncharacterized protein</fullName>
    </submittedName>
</protein>
<name>A0ABW5PEG5_9BACL</name>
<keyword evidence="2" id="KW-1185">Reference proteome</keyword>
<dbReference type="Proteomes" id="UP001597541">
    <property type="component" value="Unassembled WGS sequence"/>
</dbReference>
<organism evidence="1 2">
    <name type="scientific">Paenibacillus gansuensis</name>
    <dbReference type="NCBI Taxonomy" id="306542"/>
    <lineage>
        <taxon>Bacteria</taxon>
        <taxon>Bacillati</taxon>
        <taxon>Bacillota</taxon>
        <taxon>Bacilli</taxon>
        <taxon>Bacillales</taxon>
        <taxon>Paenibacillaceae</taxon>
        <taxon>Paenibacillus</taxon>
    </lineage>
</organism>